<reference evidence="1" key="1">
    <citation type="submission" date="2021-06" db="EMBL/GenBank/DDBJ databases">
        <authorList>
            <person name="Kallberg Y."/>
            <person name="Tangrot J."/>
            <person name="Rosling A."/>
        </authorList>
    </citation>
    <scope>NUCLEOTIDE SEQUENCE</scope>
    <source>
        <strain evidence="1">FL130A</strain>
    </source>
</reference>
<feature type="non-terminal residue" evidence="1">
    <location>
        <position position="66"/>
    </location>
</feature>
<comment type="caution">
    <text evidence="1">The sequence shown here is derived from an EMBL/GenBank/DDBJ whole genome shotgun (WGS) entry which is preliminary data.</text>
</comment>
<proteinExistence type="predicted"/>
<dbReference type="OrthoDB" id="2313603at2759"/>
<dbReference type="EMBL" id="CAJVPS010047712">
    <property type="protein sequence ID" value="CAG8763436.1"/>
    <property type="molecule type" value="Genomic_DNA"/>
</dbReference>
<protein>
    <submittedName>
        <fullName evidence="1">7730_t:CDS:1</fullName>
    </submittedName>
</protein>
<name>A0A9N9J5K9_9GLOM</name>
<sequence length="66" mass="7564">GHTKFKVDGNFGMIKKKYRKSTIYGKEDFVKVVERSSSLNKVQCYKDGEGFNADRLGVVKVKEFID</sequence>
<gene>
    <name evidence="1" type="ORF">ALEPTO_LOCUS13758</name>
</gene>
<evidence type="ECO:0000313" key="1">
    <source>
        <dbReference type="EMBL" id="CAG8763436.1"/>
    </source>
</evidence>
<organism evidence="1 2">
    <name type="scientific">Ambispora leptoticha</name>
    <dbReference type="NCBI Taxonomy" id="144679"/>
    <lineage>
        <taxon>Eukaryota</taxon>
        <taxon>Fungi</taxon>
        <taxon>Fungi incertae sedis</taxon>
        <taxon>Mucoromycota</taxon>
        <taxon>Glomeromycotina</taxon>
        <taxon>Glomeromycetes</taxon>
        <taxon>Archaeosporales</taxon>
        <taxon>Ambisporaceae</taxon>
        <taxon>Ambispora</taxon>
    </lineage>
</organism>
<feature type="non-terminal residue" evidence="1">
    <location>
        <position position="1"/>
    </location>
</feature>
<dbReference type="AlphaFoldDB" id="A0A9N9J5K9"/>
<dbReference type="Proteomes" id="UP000789508">
    <property type="component" value="Unassembled WGS sequence"/>
</dbReference>
<evidence type="ECO:0000313" key="2">
    <source>
        <dbReference type="Proteomes" id="UP000789508"/>
    </source>
</evidence>
<accession>A0A9N9J5K9</accession>
<keyword evidence="2" id="KW-1185">Reference proteome</keyword>